<keyword evidence="1" id="KW-0812">Transmembrane</keyword>
<gene>
    <name evidence="2" type="ORF">ATCC51562_1598</name>
</gene>
<dbReference type="Proteomes" id="UP000016627">
    <property type="component" value="Unassembled WGS sequence"/>
</dbReference>
<dbReference type="AlphaFoldDB" id="U2GCQ5"/>
<feature type="transmembrane region" description="Helical" evidence="1">
    <location>
        <begin position="21"/>
        <end position="44"/>
    </location>
</feature>
<sequence length="86" mass="9773">MKDFLKEICYSLANLDESSPLAKCIIAMLAIVGNLTLLFTTMFYLTDGVIFWRGVHVIALSLLLAMAILFFDTYIRKNAEHKNNKN</sequence>
<keyword evidence="1" id="KW-1133">Transmembrane helix</keyword>
<proteinExistence type="predicted"/>
<keyword evidence="1" id="KW-0472">Membrane</keyword>
<protein>
    <submittedName>
        <fullName evidence="2">Uncharacterized protein</fullName>
    </submittedName>
</protein>
<reference evidence="2 3" key="1">
    <citation type="journal article" date="2013" name="BMC Genomics">
        <title>Comparative genomics of Campylobacter concisus isolates reveals genetic diversity and provides insights into disease association.</title>
        <authorList>
            <person name="Deshpande N.P."/>
            <person name="Kaakoush N.O."/>
            <person name="Wilkins M.R."/>
            <person name="Mitchell H.M."/>
        </authorList>
    </citation>
    <scope>NUCLEOTIDE SEQUENCE [LARGE SCALE GENOMIC DNA]</scope>
    <source>
        <strain evidence="2 3">ATCC 51562</strain>
    </source>
</reference>
<name>U2GCQ5_9BACT</name>
<evidence type="ECO:0000256" key="1">
    <source>
        <dbReference type="SAM" id="Phobius"/>
    </source>
</evidence>
<organism evidence="2 3">
    <name type="scientific">Campylobacter concisus ATCC 51562</name>
    <dbReference type="NCBI Taxonomy" id="1242969"/>
    <lineage>
        <taxon>Bacteria</taxon>
        <taxon>Pseudomonadati</taxon>
        <taxon>Campylobacterota</taxon>
        <taxon>Epsilonproteobacteria</taxon>
        <taxon>Campylobacterales</taxon>
        <taxon>Campylobacteraceae</taxon>
        <taxon>Campylobacter</taxon>
    </lineage>
</organism>
<evidence type="ECO:0000313" key="3">
    <source>
        <dbReference type="Proteomes" id="UP000016627"/>
    </source>
</evidence>
<dbReference type="EMBL" id="ANNI01000005">
    <property type="protein sequence ID" value="ERJ25859.1"/>
    <property type="molecule type" value="Genomic_DNA"/>
</dbReference>
<accession>U2GCQ5</accession>
<dbReference type="PATRIC" id="fig|1242969.3.peg.1070"/>
<evidence type="ECO:0000313" key="2">
    <source>
        <dbReference type="EMBL" id="ERJ25859.1"/>
    </source>
</evidence>
<feature type="transmembrane region" description="Helical" evidence="1">
    <location>
        <begin position="50"/>
        <end position="75"/>
    </location>
</feature>
<comment type="caution">
    <text evidence="2">The sequence shown here is derived from an EMBL/GenBank/DDBJ whole genome shotgun (WGS) entry which is preliminary data.</text>
</comment>
<dbReference type="RefSeq" id="WP_021091154.1">
    <property type="nucleotide sequence ID" value="NZ_ANNI01000005.1"/>
</dbReference>